<dbReference type="EMBL" id="CP029188">
    <property type="protein sequence ID" value="AWI32730.1"/>
    <property type="molecule type" value="Genomic_DNA"/>
</dbReference>
<proteinExistence type="predicted"/>
<reference evidence="1 2" key="1">
    <citation type="submission" date="2018-05" db="EMBL/GenBank/DDBJ databases">
        <title>Complete genome sequence of sponge-derived Streptomyces sp. HNM0039.</title>
        <authorList>
            <person name="Huang X."/>
            <person name="Zhou S."/>
        </authorList>
    </citation>
    <scope>NUCLEOTIDE SEQUENCE [LARGE SCALE GENOMIC DNA]</scope>
    <source>
        <strain evidence="1 2">HNM0039</strain>
    </source>
</reference>
<gene>
    <name evidence="1" type="ORF">DDW44_30930</name>
</gene>
<protein>
    <submittedName>
        <fullName evidence="1">Uncharacterized protein</fullName>
    </submittedName>
</protein>
<dbReference type="Proteomes" id="UP000244900">
    <property type="component" value="Chromosome"/>
</dbReference>
<dbReference type="KEGG" id="stir:DDW44_30930"/>
<evidence type="ECO:0000313" key="2">
    <source>
        <dbReference type="Proteomes" id="UP000244900"/>
    </source>
</evidence>
<evidence type="ECO:0000313" key="1">
    <source>
        <dbReference type="EMBL" id="AWI32730.1"/>
    </source>
</evidence>
<sequence>MAHDTIRAVSVETAAPAAAGGAIPAAAVVRTPAGVLHLLPPGDAAPRLPVFTVPLLCSPDPAGAPAVRRYGGEWNGPKACRACVRVWRGDPAPVEAEALELPGAEPVEPAERRVPSLPREHRGRPLVWCDWEPQLRLSHYSSECEHCGDPGPGKMATGRGREPLGRYVAFWCSACGHARAYECVESWDLQVIYVERGTSGRR</sequence>
<keyword evidence="2" id="KW-1185">Reference proteome</keyword>
<name>A0A2S1T260_9ACTN</name>
<organism evidence="1 2">
    <name type="scientific">Streptomyces tirandamycinicus</name>
    <dbReference type="NCBI Taxonomy" id="2174846"/>
    <lineage>
        <taxon>Bacteria</taxon>
        <taxon>Bacillati</taxon>
        <taxon>Actinomycetota</taxon>
        <taxon>Actinomycetes</taxon>
        <taxon>Kitasatosporales</taxon>
        <taxon>Streptomycetaceae</taxon>
        <taxon>Streptomyces</taxon>
    </lineage>
</organism>
<accession>A0A2S1T260</accession>
<dbReference type="AlphaFoldDB" id="A0A2S1T260"/>